<evidence type="ECO:0000313" key="9">
    <source>
        <dbReference type="Proteomes" id="UP000193467"/>
    </source>
</evidence>
<organism evidence="8 9">
    <name type="scientific">Leucosporidium creatinivorum</name>
    <dbReference type="NCBI Taxonomy" id="106004"/>
    <lineage>
        <taxon>Eukaryota</taxon>
        <taxon>Fungi</taxon>
        <taxon>Dikarya</taxon>
        <taxon>Basidiomycota</taxon>
        <taxon>Pucciniomycotina</taxon>
        <taxon>Microbotryomycetes</taxon>
        <taxon>Leucosporidiales</taxon>
        <taxon>Leucosporidium</taxon>
    </lineage>
</organism>
<evidence type="ECO:0000313" key="8">
    <source>
        <dbReference type="EMBL" id="ORY80236.1"/>
    </source>
</evidence>
<dbReference type="GO" id="GO:0005739">
    <property type="term" value="C:mitochondrion"/>
    <property type="evidence" value="ECO:0007669"/>
    <property type="project" value="UniProtKB-SubCell"/>
</dbReference>
<keyword evidence="9" id="KW-1185">Reference proteome</keyword>
<accession>A0A1Y2FA77</accession>
<comment type="function">
    <text evidence="5">Allows the formation of correctly charged Gln-tRNA(Gln) through the transamidation of misacylated Glu-tRNA(Gln) in the mitochondria. The reaction takes place in the presence of glutamine and ATP through an activated gamma-phospho-Glu-tRNA(Gln).</text>
</comment>
<dbReference type="InterPro" id="IPR000120">
    <property type="entry name" value="Amidase"/>
</dbReference>
<evidence type="ECO:0000256" key="5">
    <source>
        <dbReference type="HAMAP-Rule" id="MF_03150"/>
    </source>
</evidence>
<comment type="caution">
    <text evidence="8">The sequence shown here is derived from an EMBL/GenBank/DDBJ whole genome shotgun (WGS) entry which is preliminary data.</text>
</comment>
<evidence type="ECO:0000256" key="2">
    <source>
        <dbReference type="ARBA" id="ARBA00022741"/>
    </source>
</evidence>
<comment type="subcellular location">
    <subcellularLocation>
        <location evidence="5">Mitochondrion</location>
    </subcellularLocation>
</comment>
<dbReference type="AlphaFoldDB" id="A0A1Y2FA77"/>
<dbReference type="GO" id="GO:0070681">
    <property type="term" value="P:glutaminyl-tRNAGln biosynthesis via transamidation"/>
    <property type="evidence" value="ECO:0007669"/>
    <property type="project" value="UniProtKB-UniRule"/>
</dbReference>
<sequence length="502" mass="52808">MLPRELTAIIEAAHRLNPRLAAFTSLLSPQDVALAFNEAPRGPLHGVPVAVKDVFCTTQLPTTAASRMLRDYTSPFDATVVKRLREAGALIHGKTNMDEFGMGSTNLNSYFGPALNPSGPHLAKVEDGEARVAGGSSGGSAAAVAAGLCRIALASDTGGSTRLPAAYCGVAGLKPSYGLLSRWGMIAYASSLDCVGIMAKEVGDVRTTLDVLSAFDEKDPTSAPQDARDRIAEHDDSLSPTWTSTNLSGLRIGVPAEYFLAELSPTVMPSFRRTLESLQAKGAILSSVSLPSTPLALSAYYVLASAEASSNLARFDGTRFGARAVEQEADPATRSALYAASRSQGFGKEVQKRLLLGTYALSAEAFDNYYLQAQRVRQLIRREFDSIFRLPSPLIPPSSSTTSNNAGVDLIIHPSSIGVAPRLRPSNTTTTPASSIASYTQDALNVPISLAGLPGLSVPAGVSAGEEDGEGKGWPVGVQIAGQWGSDKLVLKVGEAVEEGWR</sequence>
<evidence type="ECO:0000256" key="1">
    <source>
        <dbReference type="ARBA" id="ARBA00022598"/>
    </source>
</evidence>
<keyword evidence="3 5" id="KW-0067">ATP-binding</keyword>
<comment type="catalytic activity">
    <reaction evidence="5">
        <text>L-glutamyl-tRNA(Gln) + L-glutamine + ATP + H2O = L-glutaminyl-tRNA(Gln) + L-glutamate + ADP + phosphate + H(+)</text>
        <dbReference type="Rhea" id="RHEA:17521"/>
        <dbReference type="Rhea" id="RHEA-COMP:9681"/>
        <dbReference type="Rhea" id="RHEA-COMP:9684"/>
        <dbReference type="ChEBI" id="CHEBI:15377"/>
        <dbReference type="ChEBI" id="CHEBI:15378"/>
        <dbReference type="ChEBI" id="CHEBI:29985"/>
        <dbReference type="ChEBI" id="CHEBI:30616"/>
        <dbReference type="ChEBI" id="CHEBI:43474"/>
        <dbReference type="ChEBI" id="CHEBI:58359"/>
        <dbReference type="ChEBI" id="CHEBI:78520"/>
        <dbReference type="ChEBI" id="CHEBI:78521"/>
        <dbReference type="ChEBI" id="CHEBI:456216"/>
        <dbReference type="EC" id="6.3.5.7"/>
    </reaction>
</comment>
<dbReference type="Gene3D" id="3.90.1300.10">
    <property type="entry name" value="Amidase signature (AS) domain"/>
    <property type="match status" value="1"/>
</dbReference>
<dbReference type="InterPro" id="IPR023631">
    <property type="entry name" value="Amidase_dom"/>
</dbReference>
<keyword evidence="1 5" id="KW-0436">Ligase</keyword>
<protein>
    <recommendedName>
        <fullName evidence="5">Glutamyl-tRNA(Gln) amidotransferase subunit A, mitochondrial</fullName>
        <shortName evidence="5">Glu-AdT subunit A</shortName>
        <ecNumber evidence="5">6.3.5.7</ecNumber>
    </recommendedName>
</protein>
<feature type="compositionally biased region" description="Basic and acidic residues" evidence="6">
    <location>
        <begin position="217"/>
        <end position="237"/>
    </location>
</feature>
<dbReference type="InterPro" id="IPR036928">
    <property type="entry name" value="AS_sf"/>
</dbReference>
<dbReference type="GO" id="GO:0050567">
    <property type="term" value="F:glutaminyl-tRNA synthase (glutamine-hydrolyzing) activity"/>
    <property type="evidence" value="ECO:0007669"/>
    <property type="project" value="UniProtKB-UniRule"/>
</dbReference>
<evidence type="ECO:0000256" key="6">
    <source>
        <dbReference type="SAM" id="MobiDB-lite"/>
    </source>
</evidence>
<comment type="subunit">
    <text evidence="5">Subunit of the heterotrimeric GatCAB amidotransferase (AdT) complex, composed of A, B and C subunits.</text>
</comment>
<dbReference type="PANTHER" id="PTHR11895:SF7">
    <property type="entry name" value="GLUTAMYL-TRNA(GLN) AMIDOTRANSFERASE SUBUNIT A, MITOCHONDRIAL"/>
    <property type="match status" value="1"/>
</dbReference>
<dbReference type="PANTHER" id="PTHR11895">
    <property type="entry name" value="TRANSAMIDASE"/>
    <property type="match status" value="1"/>
</dbReference>
<dbReference type="EMBL" id="MCGR01000025">
    <property type="protein sequence ID" value="ORY80236.1"/>
    <property type="molecule type" value="Genomic_DNA"/>
</dbReference>
<evidence type="ECO:0000256" key="3">
    <source>
        <dbReference type="ARBA" id="ARBA00022840"/>
    </source>
</evidence>
<evidence type="ECO:0000256" key="4">
    <source>
        <dbReference type="ARBA" id="ARBA00022917"/>
    </source>
</evidence>
<keyword evidence="5" id="KW-0496">Mitochondrion</keyword>
<comment type="similarity">
    <text evidence="5">Belongs to the amidase family. GatA subfamily.</text>
</comment>
<gene>
    <name evidence="8" type="ORF">BCR35DRAFT_291330</name>
</gene>
<dbReference type="GO" id="GO:0005524">
    <property type="term" value="F:ATP binding"/>
    <property type="evidence" value="ECO:0007669"/>
    <property type="project" value="UniProtKB-KW"/>
</dbReference>
<proteinExistence type="inferred from homology"/>
<feature type="domain" description="Amidase" evidence="7">
    <location>
        <begin position="8"/>
        <end position="491"/>
    </location>
</feature>
<evidence type="ECO:0000259" key="7">
    <source>
        <dbReference type="Pfam" id="PF01425"/>
    </source>
</evidence>
<dbReference type="FunCoup" id="A0A1Y2FA77">
    <property type="interactions" value="186"/>
</dbReference>
<keyword evidence="4 5" id="KW-0648">Protein biosynthesis</keyword>
<feature type="region of interest" description="Disordered" evidence="6">
    <location>
        <begin position="217"/>
        <end position="238"/>
    </location>
</feature>
<feature type="active site" description="Charge relay system" evidence="5">
    <location>
        <position position="136"/>
    </location>
</feature>
<name>A0A1Y2FA77_9BASI</name>
<dbReference type="InParanoid" id="A0A1Y2FA77"/>
<keyword evidence="2 5" id="KW-0547">Nucleotide-binding</keyword>
<feature type="active site" description="Charge relay system" evidence="5">
    <location>
        <position position="52"/>
    </location>
</feature>
<dbReference type="GO" id="GO:0030956">
    <property type="term" value="C:glutamyl-tRNA(Gln) amidotransferase complex"/>
    <property type="evidence" value="ECO:0007669"/>
    <property type="project" value="UniProtKB-UniRule"/>
</dbReference>
<feature type="active site" description="Acyl-ester intermediate" evidence="5">
    <location>
        <position position="160"/>
    </location>
</feature>
<dbReference type="SUPFAM" id="SSF75304">
    <property type="entry name" value="Amidase signature (AS) enzymes"/>
    <property type="match status" value="1"/>
</dbReference>
<dbReference type="Proteomes" id="UP000193467">
    <property type="component" value="Unassembled WGS sequence"/>
</dbReference>
<reference evidence="8 9" key="1">
    <citation type="submission" date="2016-07" db="EMBL/GenBank/DDBJ databases">
        <title>Pervasive Adenine N6-methylation of Active Genes in Fungi.</title>
        <authorList>
            <consortium name="DOE Joint Genome Institute"/>
            <person name="Mondo S.J."/>
            <person name="Dannebaum R.O."/>
            <person name="Kuo R.C."/>
            <person name="Labutti K."/>
            <person name="Haridas S."/>
            <person name="Kuo A."/>
            <person name="Salamov A."/>
            <person name="Ahrendt S.R."/>
            <person name="Lipzen A."/>
            <person name="Sullivan W."/>
            <person name="Andreopoulos W.B."/>
            <person name="Clum A."/>
            <person name="Lindquist E."/>
            <person name="Daum C."/>
            <person name="Ramamoorthy G.K."/>
            <person name="Gryganskyi A."/>
            <person name="Culley D."/>
            <person name="Magnuson J.K."/>
            <person name="James T.Y."/>
            <person name="O'Malley M.A."/>
            <person name="Stajich J.E."/>
            <person name="Spatafora J.W."/>
            <person name="Visel A."/>
            <person name="Grigoriev I.V."/>
        </authorList>
    </citation>
    <scope>NUCLEOTIDE SEQUENCE [LARGE SCALE GENOMIC DNA]</scope>
    <source>
        <strain evidence="8 9">62-1032</strain>
    </source>
</reference>
<dbReference type="OrthoDB" id="421993at2759"/>
<dbReference type="EC" id="6.3.5.7" evidence="5"/>
<dbReference type="GO" id="GO:0032543">
    <property type="term" value="P:mitochondrial translation"/>
    <property type="evidence" value="ECO:0007669"/>
    <property type="project" value="UniProtKB-UniRule"/>
</dbReference>
<dbReference type="InterPro" id="IPR004412">
    <property type="entry name" value="GatA"/>
</dbReference>
<dbReference type="Pfam" id="PF01425">
    <property type="entry name" value="Amidase"/>
    <property type="match status" value="1"/>
</dbReference>
<dbReference type="HAMAP" id="MF_00120">
    <property type="entry name" value="GatA"/>
    <property type="match status" value="1"/>
</dbReference>
<dbReference type="STRING" id="106004.A0A1Y2FA77"/>